<accession>A0AA41X4V1</accession>
<evidence type="ECO:0000256" key="2">
    <source>
        <dbReference type="PIRSR" id="PIRSR017388-2"/>
    </source>
</evidence>
<dbReference type="EMBL" id="JANCLT010000001">
    <property type="protein sequence ID" value="MCP8967218.1"/>
    <property type="molecule type" value="Genomic_DNA"/>
</dbReference>
<protein>
    <submittedName>
        <fullName evidence="4">Alpha/beta fold hydrolase</fullName>
    </submittedName>
</protein>
<dbReference type="AlphaFoldDB" id="A0AA41X4V1"/>
<feature type="binding site" evidence="2">
    <location>
        <position position="28"/>
    </location>
    <ligand>
        <name>substrate</name>
    </ligand>
</feature>
<dbReference type="Pfam" id="PF12146">
    <property type="entry name" value="Hydrolase_4"/>
    <property type="match status" value="1"/>
</dbReference>
<dbReference type="InterPro" id="IPR012354">
    <property type="entry name" value="Esterase_lipase"/>
</dbReference>
<dbReference type="Gene3D" id="3.40.50.1820">
    <property type="entry name" value="alpha/beta hydrolase"/>
    <property type="match status" value="1"/>
</dbReference>
<organism evidence="4 5">
    <name type="scientific">Ectobacillus ponti</name>
    <dbReference type="NCBI Taxonomy" id="2961894"/>
    <lineage>
        <taxon>Bacteria</taxon>
        <taxon>Bacillati</taxon>
        <taxon>Bacillota</taxon>
        <taxon>Bacilli</taxon>
        <taxon>Bacillales</taxon>
        <taxon>Bacillaceae</taxon>
        <taxon>Ectobacillus</taxon>
    </lineage>
</organism>
<name>A0AA41X4V1_9BACI</name>
<gene>
    <name evidence="4" type="ORF">NK662_01525</name>
</gene>
<feature type="binding site" evidence="2">
    <location>
        <position position="97"/>
    </location>
    <ligand>
        <name>substrate</name>
    </ligand>
</feature>
<dbReference type="InterPro" id="IPR022742">
    <property type="entry name" value="Hydrolase_4"/>
</dbReference>
<dbReference type="PIRSF" id="PIRSF017388">
    <property type="entry name" value="Esterase_lipase"/>
    <property type="match status" value="1"/>
</dbReference>
<sequence length="253" mass="27981">MKNYPILPGAEAFFFPGGDTGILISHGFSGTPQSVRFLGESLAAQGFTVYGVRLAGHGTHYEEMAQCTYKDWLHSLEQGYQFLQEQCREIYVIGQSMGGTLTSHLAGTHPVAGIILINAAMTTIPAFEAFRHQDPSLLLEEDAPDIKDPDVYEITYTKAPVSAIQQLLQLADETRTRLSQIHCPVLAFASVEDHVVPPENTDEMMQLVRSDIKQIVPLYDSYHVASMDYDKEKIAAEMVSFIQSCSAPVPQQI</sequence>
<dbReference type="Proteomes" id="UP001156102">
    <property type="component" value="Unassembled WGS sequence"/>
</dbReference>
<feature type="active site" description="Nucleophile" evidence="1">
    <location>
        <position position="96"/>
    </location>
</feature>
<evidence type="ECO:0000256" key="1">
    <source>
        <dbReference type="PIRSR" id="PIRSR017388-1"/>
    </source>
</evidence>
<dbReference type="InterPro" id="IPR051044">
    <property type="entry name" value="MAG_DAG_Lipase"/>
</dbReference>
<proteinExistence type="predicted"/>
<comment type="caution">
    <text evidence="4">The sequence shown here is derived from an EMBL/GenBank/DDBJ whole genome shotgun (WGS) entry which is preliminary data.</text>
</comment>
<keyword evidence="4" id="KW-0378">Hydrolase</keyword>
<feature type="domain" description="Serine aminopeptidase S33" evidence="3">
    <location>
        <begin position="22"/>
        <end position="224"/>
    </location>
</feature>
<evidence type="ECO:0000313" key="5">
    <source>
        <dbReference type="Proteomes" id="UP001156102"/>
    </source>
</evidence>
<dbReference type="GO" id="GO:0052689">
    <property type="term" value="F:carboxylic ester hydrolase activity"/>
    <property type="evidence" value="ECO:0007669"/>
    <property type="project" value="InterPro"/>
</dbReference>
<reference evidence="4" key="1">
    <citation type="submission" date="2022-07" db="EMBL/GenBank/DDBJ databases">
        <authorList>
            <person name="Li W.-J."/>
            <person name="Deng Q.-Q."/>
        </authorList>
    </citation>
    <scope>NUCLEOTIDE SEQUENCE</scope>
    <source>
        <strain evidence="4">SYSU M60031</strain>
    </source>
</reference>
<evidence type="ECO:0000259" key="3">
    <source>
        <dbReference type="Pfam" id="PF12146"/>
    </source>
</evidence>
<feature type="active site" description="Charge relay system" evidence="1">
    <location>
        <position position="193"/>
    </location>
</feature>
<dbReference type="InterPro" id="IPR029058">
    <property type="entry name" value="AB_hydrolase_fold"/>
</dbReference>
<dbReference type="RefSeq" id="WP_254756649.1">
    <property type="nucleotide sequence ID" value="NZ_JANCLT010000001.1"/>
</dbReference>
<evidence type="ECO:0000313" key="4">
    <source>
        <dbReference type="EMBL" id="MCP8967218.1"/>
    </source>
</evidence>
<feature type="active site" description="Charge relay system" evidence="1">
    <location>
        <position position="223"/>
    </location>
</feature>
<dbReference type="SUPFAM" id="SSF53474">
    <property type="entry name" value="alpha/beta-Hydrolases"/>
    <property type="match status" value="1"/>
</dbReference>
<keyword evidence="5" id="KW-1185">Reference proteome</keyword>
<dbReference type="PANTHER" id="PTHR11614">
    <property type="entry name" value="PHOSPHOLIPASE-RELATED"/>
    <property type="match status" value="1"/>
</dbReference>